<proteinExistence type="predicted"/>
<sequence length="100" mass="11163">MTEYSKDELRHPVDLEKKAKVDEALARVTRNLLSQAGIGSLWVNENAQLCGSMNSQAGYPHTLYLYDIRLNIVKDEKSGKEAIVINSGETHVVYDDGKVI</sequence>
<dbReference type="AlphaFoldDB" id="A0A1F7YXL7"/>
<comment type="caution">
    <text evidence="1">The sequence shown here is derived from an EMBL/GenBank/DDBJ whole genome shotgun (WGS) entry which is preliminary data.</text>
</comment>
<dbReference type="EMBL" id="MGGP01000029">
    <property type="protein sequence ID" value="OGM31205.1"/>
    <property type="molecule type" value="Genomic_DNA"/>
</dbReference>
<evidence type="ECO:0000313" key="1">
    <source>
        <dbReference type="EMBL" id="OGM31205.1"/>
    </source>
</evidence>
<gene>
    <name evidence="1" type="ORF">A2803_01885</name>
</gene>
<organism evidence="1 2">
    <name type="scientific">Candidatus Woesebacteria bacterium RIFCSPHIGHO2_01_FULL_44_21</name>
    <dbReference type="NCBI Taxonomy" id="1802503"/>
    <lineage>
        <taxon>Bacteria</taxon>
        <taxon>Candidatus Woeseibacteriota</taxon>
    </lineage>
</organism>
<reference evidence="1 2" key="1">
    <citation type="journal article" date="2016" name="Nat. Commun.">
        <title>Thousands of microbial genomes shed light on interconnected biogeochemical processes in an aquifer system.</title>
        <authorList>
            <person name="Anantharaman K."/>
            <person name="Brown C.T."/>
            <person name="Hug L.A."/>
            <person name="Sharon I."/>
            <person name="Castelle C.J."/>
            <person name="Probst A.J."/>
            <person name="Thomas B.C."/>
            <person name="Singh A."/>
            <person name="Wilkins M.J."/>
            <person name="Karaoz U."/>
            <person name="Brodie E.L."/>
            <person name="Williams K.H."/>
            <person name="Hubbard S.S."/>
            <person name="Banfield J.F."/>
        </authorList>
    </citation>
    <scope>NUCLEOTIDE SEQUENCE [LARGE SCALE GENOMIC DNA]</scope>
</reference>
<protein>
    <submittedName>
        <fullName evidence="1">Uncharacterized protein</fullName>
    </submittedName>
</protein>
<dbReference type="Proteomes" id="UP000178870">
    <property type="component" value="Unassembled WGS sequence"/>
</dbReference>
<evidence type="ECO:0000313" key="2">
    <source>
        <dbReference type="Proteomes" id="UP000178870"/>
    </source>
</evidence>
<accession>A0A1F7YXL7</accession>
<name>A0A1F7YXL7_9BACT</name>